<reference evidence="3" key="2">
    <citation type="submission" date="2016-04" db="EMBL/GenBank/DDBJ databases">
        <title>First Complete Genome Sequence of a Subdivision 6 Acidobacterium.</title>
        <authorList>
            <person name="Huang S."/>
            <person name="Vieira S."/>
            <person name="Bunk B."/>
            <person name="Riedel T."/>
            <person name="Sproeer C."/>
            <person name="Overmann J."/>
        </authorList>
    </citation>
    <scope>NUCLEOTIDE SEQUENCE [LARGE SCALE GENOMIC DNA]</scope>
    <source>
        <strain evidence="3">DSM 100886 HEG_-6_39</strain>
    </source>
</reference>
<proteinExistence type="predicted"/>
<reference evidence="2 3" key="1">
    <citation type="journal article" date="2016" name="Genome Announc.">
        <title>First Complete Genome Sequence of a Subdivision 6 Acidobacterium Strain.</title>
        <authorList>
            <person name="Huang S."/>
            <person name="Vieira S."/>
            <person name="Bunk B."/>
            <person name="Riedel T."/>
            <person name="Sproer C."/>
            <person name="Overmann J."/>
        </authorList>
    </citation>
    <scope>NUCLEOTIDE SEQUENCE [LARGE SCALE GENOMIC DNA]</scope>
    <source>
        <strain evidence="3">DSM 100886 HEG_-6_39</strain>
    </source>
</reference>
<organism evidence="2 3">
    <name type="scientific">Luteitalea pratensis</name>
    <dbReference type="NCBI Taxonomy" id="1855912"/>
    <lineage>
        <taxon>Bacteria</taxon>
        <taxon>Pseudomonadati</taxon>
        <taxon>Acidobacteriota</taxon>
        <taxon>Vicinamibacteria</taxon>
        <taxon>Vicinamibacterales</taxon>
        <taxon>Vicinamibacteraceae</taxon>
        <taxon>Luteitalea</taxon>
    </lineage>
</organism>
<evidence type="ECO:0000313" key="2">
    <source>
        <dbReference type="EMBL" id="AMY12836.1"/>
    </source>
</evidence>
<dbReference type="AlphaFoldDB" id="A0A143PX63"/>
<dbReference type="InterPro" id="IPR046821">
    <property type="entry name" value="PDDEXK_11"/>
</dbReference>
<protein>
    <recommendedName>
        <fullName evidence="1">PD-(D/E)XK nuclease domain-containing protein</fullName>
    </recommendedName>
</protein>
<name>A0A143PX63_LUTPR</name>
<gene>
    <name evidence="2" type="ORF">LuPra_06120</name>
</gene>
<dbReference type="RefSeq" id="WP_335340771.1">
    <property type="nucleotide sequence ID" value="NZ_CP015136.1"/>
</dbReference>
<dbReference type="EMBL" id="CP015136">
    <property type="protein sequence ID" value="AMY12836.1"/>
    <property type="molecule type" value="Genomic_DNA"/>
</dbReference>
<dbReference type="Pfam" id="PF20472">
    <property type="entry name" value="PDDEXK_11"/>
    <property type="match status" value="1"/>
</dbReference>
<dbReference type="KEGG" id="abac:LuPra_06120"/>
<dbReference type="STRING" id="1855912.LuPra_06120"/>
<dbReference type="Proteomes" id="UP000076079">
    <property type="component" value="Chromosome"/>
</dbReference>
<evidence type="ECO:0000313" key="3">
    <source>
        <dbReference type="Proteomes" id="UP000076079"/>
    </source>
</evidence>
<feature type="domain" description="PD-(D/E)XK nuclease" evidence="1">
    <location>
        <begin position="5"/>
        <end position="136"/>
    </location>
</feature>
<accession>A0A143PX63</accession>
<keyword evidence="3" id="KW-1185">Reference proteome</keyword>
<evidence type="ECO:0000259" key="1">
    <source>
        <dbReference type="Pfam" id="PF20472"/>
    </source>
</evidence>
<sequence>MGRETTTGRVLEEMILPALRRAGYTWTEQTCIGCRPGGRKHKVDLVVSREGQDRALLVSMKWQEASGTAEQKVPFEAMCLADALKEGSYGKAYLVLGGPGWTLRDWYVSGALQKRLVGADDVQVATLEAFVAKANQGKL</sequence>